<accession>F4WNT2</accession>
<organism evidence="3">
    <name type="scientific">Acromyrmex echinatior</name>
    <name type="common">Panamanian leafcutter ant</name>
    <name type="synonym">Acromyrmex octospinosus echinatior</name>
    <dbReference type="NCBI Taxonomy" id="103372"/>
    <lineage>
        <taxon>Eukaryota</taxon>
        <taxon>Metazoa</taxon>
        <taxon>Ecdysozoa</taxon>
        <taxon>Arthropoda</taxon>
        <taxon>Hexapoda</taxon>
        <taxon>Insecta</taxon>
        <taxon>Pterygota</taxon>
        <taxon>Neoptera</taxon>
        <taxon>Endopterygota</taxon>
        <taxon>Hymenoptera</taxon>
        <taxon>Apocrita</taxon>
        <taxon>Aculeata</taxon>
        <taxon>Formicoidea</taxon>
        <taxon>Formicidae</taxon>
        <taxon>Myrmicinae</taxon>
        <taxon>Acromyrmex</taxon>
    </lineage>
</organism>
<evidence type="ECO:0000313" key="2">
    <source>
        <dbReference type="EMBL" id="EGI64131.1"/>
    </source>
</evidence>
<protein>
    <submittedName>
        <fullName evidence="2">Uncharacterized protein</fullName>
    </submittedName>
</protein>
<dbReference type="Proteomes" id="UP000007755">
    <property type="component" value="Unassembled WGS sequence"/>
</dbReference>
<dbReference type="AlphaFoldDB" id="F4WNT2"/>
<sequence>MDNSKEKIAKEIAKTNDSIRKKYRALKTGRGLWRDYGGGHALDKHFKPIIDLLKQIVENIVKFSKDPIMTETLFSGEDKEPKLKRKRSSFSLYNNPIQASRSVKSMLNQSKNLADKPLVTSIRHLLQTPEGQKKLHANYGPFGQKYLKVVLSGNKAINIDIVYGIYFSEETMLGVKRITLRKNNDIIIKGKRYEHQRAGKPRSAAGTGGGSRPEVDRAGGGDED</sequence>
<feature type="region of interest" description="Disordered" evidence="1">
    <location>
        <begin position="192"/>
        <end position="224"/>
    </location>
</feature>
<reference evidence="2" key="1">
    <citation type="submission" date="2011-02" db="EMBL/GenBank/DDBJ databases">
        <title>The genome of the leaf-cutting ant Acromyrmex echinatior suggests key adaptations to social evolution and fungus farming.</title>
        <authorList>
            <person name="Nygaard S."/>
            <person name="Zhang G."/>
        </authorList>
    </citation>
    <scope>NUCLEOTIDE SEQUENCE</scope>
</reference>
<evidence type="ECO:0000313" key="3">
    <source>
        <dbReference type="Proteomes" id="UP000007755"/>
    </source>
</evidence>
<name>F4WNT2_ACREC</name>
<dbReference type="EMBL" id="GL888238">
    <property type="protein sequence ID" value="EGI64131.1"/>
    <property type="molecule type" value="Genomic_DNA"/>
</dbReference>
<keyword evidence="3" id="KW-1185">Reference proteome</keyword>
<gene>
    <name evidence="2" type="ORF">G5I_07437</name>
</gene>
<dbReference type="InParanoid" id="F4WNT2"/>
<evidence type="ECO:0000256" key="1">
    <source>
        <dbReference type="SAM" id="MobiDB-lite"/>
    </source>
</evidence>
<feature type="compositionally biased region" description="Basic and acidic residues" evidence="1">
    <location>
        <begin position="213"/>
        <end position="224"/>
    </location>
</feature>
<proteinExistence type="predicted"/>